<keyword evidence="3" id="KW-1185">Reference proteome</keyword>
<feature type="compositionally biased region" description="Polar residues" evidence="1">
    <location>
        <begin position="44"/>
        <end position="54"/>
    </location>
</feature>
<dbReference type="GeneID" id="115627850"/>
<gene>
    <name evidence="4" type="primary">LOC115627850</name>
</gene>
<protein>
    <submittedName>
        <fullName evidence="4">Uncharacterized protein LOC115627850</fullName>
    </submittedName>
</protein>
<dbReference type="InterPro" id="IPR011705">
    <property type="entry name" value="BACK"/>
</dbReference>
<evidence type="ECO:0000259" key="2">
    <source>
        <dbReference type="SMART" id="SM00875"/>
    </source>
</evidence>
<dbReference type="Pfam" id="PF07707">
    <property type="entry name" value="BACK"/>
    <property type="match status" value="1"/>
</dbReference>
<dbReference type="Proteomes" id="UP000504634">
    <property type="component" value="Unplaced"/>
</dbReference>
<dbReference type="Gene3D" id="1.25.40.420">
    <property type="match status" value="1"/>
</dbReference>
<dbReference type="RefSeq" id="XP_030379570.1">
    <property type="nucleotide sequence ID" value="XM_030523710.1"/>
</dbReference>
<organism evidence="3 4">
    <name type="scientific">Drosophila lebanonensis</name>
    <name type="common">Fruit fly</name>
    <name type="synonym">Scaptodrosophila lebanonensis</name>
    <dbReference type="NCBI Taxonomy" id="7225"/>
    <lineage>
        <taxon>Eukaryota</taxon>
        <taxon>Metazoa</taxon>
        <taxon>Ecdysozoa</taxon>
        <taxon>Arthropoda</taxon>
        <taxon>Hexapoda</taxon>
        <taxon>Insecta</taxon>
        <taxon>Pterygota</taxon>
        <taxon>Neoptera</taxon>
        <taxon>Endopterygota</taxon>
        <taxon>Diptera</taxon>
        <taxon>Brachycera</taxon>
        <taxon>Muscomorpha</taxon>
        <taxon>Ephydroidea</taxon>
        <taxon>Drosophilidae</taxon>
        <taxon>Scaptodrosophila</taxon>
    </lineage>
</organism>
<feature type="domain" description="BACK" evidence="2">
    <location>
        <begin position="303"/>
        <end position="405"/>
    </location>
</feature>
<dbReference type="SUPFAM" id="SSF54695">
    <property type="entry name" value="POZ domain"/>
    <property type="match status" value="1"/>
</dbReference>
<dbReference type="InterPro" id="IPR011333">
    <property type="entry name" value="SKP1/BTB/POZ_sf"/>
</dbReference>
<feature type="compositionally biased region" description="Basic and acidic residues" evidence="1">
    <location>
        <begin position="55"/>
        <end position="72"/>
    </location>
</feature>
<sequence>MSSDQESSKKAGGQPRKQSKGELAAQSGECQELDSECNVVSELSRGSSGKSKSTYSEHRQSEAHEERPESVDCKSQACRAPDTAEEMHMEEQELSSANSSTVGKEHDVDDRKKRRNKNKNKVREGNEKKVLSNTSLYEANRFWKTFSDEDFRDINPMSSAICNVPERSFFTITTLSHQPITIANIPPKTLLPELLRDMIEHNKGATTQIVIDSIHFECMPTLLKCYSVWFANRDWRLTTFKFTGEDVPAEGFRLVYEWMRFQVRPTYDTVVPMLQVAKHLQVDILQDQCWDLLADESIREKRGFHLYLQSKGMPALDDVRDLMLARLRFYFLPLVGHDDFLNLDVEDVVSLLKLDTIGVNSEVEVFFSVLRWLNKAPEQRQKHLRKLMACVRFCFLPMFFLFSLKQGCNREDKRDLFKADPMLLAFHMDPQSQDSLEKAIAFVGVRCQYSDNEEFYAVCGEHNMHVDYPRRWIKYHKCLYHTTNMTYPFTHNFTATDFSDFIASIQADWVADMPEGEFAIDIKVDENKGTKEGKKKKKRKAKKFKNIEPIGHDNGYADDVDAGAGDCDDMWYDGGRGGGEG</sequence>
<evidence type="ECO:0000313" key="3">
    <source>
        <dbReference type="Proteomes" id="UP000504634"/>
    </source>
</evidence>
<accession>A0A6J2TVJ2</accession>
<name>A0A6J2TVJ2_DROLE</name>
<feature type="region of interest" description="Disordered" evidence="1">
    <location>
        <begin position="1"/>
        <end position="128"/>
    </location>
</feature>
<evidence type="ECO:0000313" key="4">
    <source>
        <dbReference type="RefSeq" id="XP_030379570.1"/>
    </source>
</evidence>
<dbReference type="PANTHER" id="PTHR22667:SF0">
    <property type="entry name" value="AT01380P-RELATED"/>
    <property type="match status" value="1"/>
</dbReference>
<dbReference type="SMART" id="SM00875">
    <property type="entry name" value="BACK"/>
    <property type="match status" value="1"/>
</dbReference>
<proteinExistence type="predicted"/>
<evidence type="ECO:0000256" key="1">
    <source>
        <dbReference type="SAM" id="MobiDB-lite"/>
    </source>
</evidence>
<dbReference type="PANTHER" id="PTHR22667">
    <property type="entry name" value="AT01380P-RELATED"/>
    <property type="match status" value="1"/>
</dbReference>
<dbReference type="AlphaFoldDB" id="A0A6J2TVJ2"/>
<reference evidence="4" key="1">
    <citation type="submission" date="2025-08" db="UniProtKB">
        <authorList>
            <consortium name="RefSeq"/>
        </authorList>
    </citation>
    <scope>IDENTIFICATION</scope>
    <source>
        <strain evidence="4">11010-0011.00</strain>
        <tissue evidence="4">Whole body</tissue>
    </source>
</reference>
<dbReference type="OrthoDB" id="6350321at2759"/>